<evidence type="ECO:0000256" key="11">
    <source>
        <dbReference type="ARBA" id="ARBA00053662"/>
    </source>
</evidence>
<dbReference type="InterPro" id="IPR000668">
    <property type="entry name" value="Peptidase_C1A_C"/>
</dbReference>
<evidence type="ECO:0000256" key="10">
    <source>
        <dbReference type="ARBA" id="ARBA00038911"/>
    </source>
</evidence>
<keyword evidence="4 12" id="KW-0732">Signal</keyword>
<feature type="domain" description="Peptidase C1A papain C-terminal" evidence="13">
    <location>
        <begin position="109"/>
        <end position="307"/>
    </location>
</feature>
<keyword evidence="8" id="KW-1015">Disulfide bond</keyword>
<proteinExistence type="predicted"/>
<organism evidence="15 16">
    <name type="scientific">Paramecium primaurelia</name>
    <dbReference type="NCBI Taxonomy" id="5886"/>
    <lineage>
        <taxon>Eukaryota</taxon>
        <taxon>Sar</taxon>
        <taxon>Alveolata</taxon>
        <taxon>Ciliophora</taxon>
        <taxon>Intramacronucleata</taxon>
        <taxon>Oligohymenophorea</taxon>
        <taxon>Peniculida</taxon>
        <taxon>Parameciidae</taxon>
        <taxon>Paramecium</taxon>
    </lineage>
</organism>
<evidence type="ECO:0000256" key="12">
    <source>
        <dbReference type="SAM" id="SignalP"/>
    </source>
</evidence>
<sequence>MQKILSLLTTALLLSGLAFYTQNEESHSFKTWQKKYNKFYTQTEEAYRQIIFNHNVELINKHNSNPNKSYSMAINQFVDLTDEEFQSMYLGKPTFVNIDNIELSTGNNLGEADWSNKMNPIKNQGNCGSCWTFSAIGAVEGFLIIRKGFKGVLSEQQLVDCAVDAGEGCNGGNSDLALDYIAEVGSVYERDYEYTARDGVCKVKQGKVRISGRENYGPNEDAIKKGIQNYPLSVSVDASYWKFYDQGVYDGPCRDDFHNHAVVAVGFDNEGNWKIRNSWGEGWGEQGHIWLKPGNSCAVMTRVDGAI</sequence>
<evidence type="ECO:0000259" key="14">
    <source>
        <dbReference type="SMART" id="SM00848"/>
    </source>
</evidence>
<dbReference type="OMA" id="PRGKNFC"/>
<keyword evidence="7" id="KW-0865">Zymogen</keyword>
<evidence type="ECO:0000256" key="8">
    <source>
        <dbReference type="ARBA" id="ARBA00023157"/>
    </source>
</evidence>
<dbReference type="Pfam" id="PF00112">
    <property type="entry name" value="Peptidase_C1"/>
    <property type="match status" value="1"/>
</dbReference>
<keyword evidence="3" id="KW-0645">Protease</keyword>
<comment type="catalytic activity">
    <reaction evidence="9">
        <text>Specificity close to that of papain. As compared to cathepsin B, cathepsin L exhibits higher activity toward protein substrates, but has little activity on Z-Arg-Arg-NHMec, and no peptidyl-dipeptidase activity.</text>
        <dbReference type="EC" id="3.4.22.15"/>
    </reaction>
</comment>
<dbReference type="Pfam" id="PF08246">
    <property type="entry name" value="Inhibitor_I29"/>
    <property type="match status" value="1"/>
</dbReference>
<dbReference type="SMART" id="SM00848">
    <property type="entry name" value="Inhibitor_I29"/>
    <property type="match status" value="1"/>
</dbReference>
<comment type="subcellular location">
    <subcellularLocation>
        <location evidence="1">Secreted</location>
    </subcellularLocation>
</comment>
<dbReference type="PANTHER" id="PTHR12411">
    <property type="entry name" value="CYSTEINE PROTEASE FAMILY C1-RELATED"/>
    <property type="match status" value="1"/>
</dbReference>
<evidence type="ECO:0000256" key="3">
    <source>
        <dbReference type="ARBA" id="ARBA00022670"/>
    </source>
</evidence>
<feature type="chain" id="PRO_5035905820" description="cathepsin L" evidence="12">
    <location>
        <begin position="19"/>
        <end position="307"/>
    </location>
</feature>
<keyword evidence="6" id="KW-0788">Thiol protease</keyword>
<evidence type="ECO:0000256" key="5">
    <source>
        <dbReference type="ARBA" id="ARBA00022801"/>
    </source>
</evidence>
<dbReference type="SMART" id="SM00645">
    <property type="entry name" value="Pept_C1"/>
    <property type="match status" value="1"/>
</dbReference>
<evidence type="ECO:0000256" key="9">
    <source>
        <dbReference type="ARBA" id="ARBA00036319"/>
    </source>
</evidence>
<evidence type="ECO:0000313" key="15">
    <source>
        <dbReference type="EMBL" id="CAD8062555.1"/>
    </source>
</evidence>
<feature type="signal peptide" evidence="12">
    <location>
        <begin position="1"/>
        <end position="18"/>
    </location>
</feature>
<dbReference type="InterPro" id="IPR000169">
    <property type="entry name" value="Pept_cys_AS"/>
</dbReference>
<comment type="function">
    <text evidence="11">May be involved in extracellular digestion.</text>
</comment>
<evidence type="ECO:0000313" key="16">
    <source>
        <dbReference type="Proteomes" id="UP000688137"/>
    </source>
</evidence>
<evidence type="ECO:0000256" key="6">
    <source>
        <dbReference type="ARBA" id="ARBA00022807"/>
    </source>
</evidence>
<dbReference type="EC" id="3.4.22.15" evidence="10"/>
<accession>A0A8S1L8E7</accession>
<comment type="caution">
    <text evidence="15">The sequence shown here is derived from an EMBL/GenBank/DDBJ whole genome shotgun (WGS) entry which is preliminary data.</text>
</comment>
<evidence type="ECO:0000256" key="7">
    <source>
        <dbReference type="ARBA" id="ARBA00023145"/>
    </source>
</evidence>
<evidence type="ECO:0000256" key="1">
    <source>
        <dbReference type="ARBA" id="ARBA00004613"/>
    </source>
</evidence>
<dbReference type="InterPro" id="IPR039417">
    <property type="entry name" value="Peptidase_C1A_papain-like"/>
</dbReference>
<dbReference type="Proteomes" id="UP000688137">
    <property type="component" value="Unassembled WGS sequence"/>
</dbReference>
<dbReference type="InterPro" id="IPR013201">
    <property type="entry name" value="Prot_inhib_I29"/>
</dbReference>
<protein>
    <recommendedName>
        <fullName evidence="10">cathepsin L</fullName>
        <ecNumber evidence="10">3.4.22.15</ecNumber>
    </recommendedName>
</protein>
<gene>
    <name evidence="15" type="ORF">PPRIM_AZ9-3.1.T0330195</name>
</gene>
<keyword evidence="5" id="KW-0378">Hydrolase</keyword>
<dbReference type="CDD" id="cd02248">
    <property type="entry name" value="Peptidase_C1A"/>
    <property type="match status" value="1"/>
</dbReference>
<dbReference type="InterPro" id="IPR013128">
    <property type="entry name" value="Peptidase_C1A"/>
</dbReference>
<dbReference type="GO" id="GO:0005576">
    <property type="term" value="C:extracellular region"/>
    <property type="evidence" value="ECO:0007669"/>
    <property type="project" value="UniProtKB-SubCell"/>
</dbReference>
<evidence type="ECO:0000259" key="13">
    <source>
        <dbReference type="SMART" id="SM00645"/>
    </source>
</evidence>
<dbReference type="GO" id="GO:0004197">
    <property type="term" value="F:cysteine-type endopeptidase activity"/>
    <property type="evidence" value="ECO:0007669"/>
    <property type="project" value="UniProtKB-EC"/>
</dbReference>
<evidence type="ECO:0000256" key="4">
    <source>
        <dbReference type="ARBA" id="ARBA00022729"/>
    </source>
</evidence>
<reference evidence="15" key="1">
    <citation type="submission" date="2021-01" db="EMBL/GenBank/DDBJ databases">
        <authorList>
            <consortium name="Genoscope - CEA"/>
            <person name="William W."/>
        </authorList>
    </citation>
    <scope>NUCLEOTIDE SEQUENCE</scope>
</reference>
<dbReference type="FunFam" id="3.90.70.10:FF:000104">
    <property type="entry name" value="Cathepsin L 1"/>
    <property type="match status" value="1"/>
</dbReference>
<dbReference type="GO" id="GO:0006508">
    <property type="term" value="P:proteolysis"/>
    <property type="evidence" value="ECO:0007669"/>
    <property type="project" value="UniProtKB-KW"/>
</dbReference>
<dbReference type="PROSITE" id="PS00139">
    <property type="entry name" value="THIOL_PROTEASE_CYS"/>
    <property type="match status" value="1"/>
</dbReference>
<name>A0A8S1L8E7_PARPR</name>
<keyword evidence="2" id="KW-0964">Secreted</keyword>
<dbReference type="EMBL" id="CAJJDM010000032">
    <property type="protein sequence ID" value="CAD8062555.1"/>
    <property type="molecule type" value="Genomic_DNA"/>
</dbReference>
<dbReference type="AlphaFoldDB" id="A0A8S1L8E7"/>
<evidence type="ECO:0000256" key="2">
    <source>
        <dbReference type="ARBA" id="ARBA00022525"/>
    </source>
</evidence>
<keyword evidence="16" id="KW-1185">Reference proteome</keyword>
<feature type="domain" description="Cathepsin propeptide inhibitor" evidence="14">
    <location>
        <begin position="29"/>
        <end position="85"/>
    </location>
</feature>